<evidence type="ECO:0000313" key="3">
    <source>
        <dbReference type="Proteomes" id="UP000246991"/>
    </source>
</evidence>
<protein>
    <submittedName>
        <fullName evidence="2">Uncharacterized protein</fullName>
    </submittedName>
</protein>
<proteinExistence type="predicted"/>
<keyword evidence="3" id="KW-1185">Reference proteome</keyword>
<accession>A0A317SB99</accession>
<comment type="caution">
    <text evidence="2">The sequence shown here is derived from an EMBL/GenBank/DDBJ whole genome shotgun (WGS) entry which is preliminary data.</text>
</comment>
<dbReference type="AlphaFoldDB" id="A0A317SB99"/>
<evidence type="ECO:0000313" key="2">
    <source>
        <dbReference type="EMBL" id="PWW71585.1"/>
    </source>
</evidence>
<name>A0A317SB99_9PEZI</name>
<evidence type="ECO:0000256" key="1">
    <source>
        <dbReference type="SAM" id="MobiDB-lite"/>
    </source>
</evidence>
<organism evidence="2 3">
    <name type="scientific">Tuber magnatum</name>
    <name type="common">white Piedmont truffle</name>
    <dbReference type="NCBI Taxonomy" id="42249"/>
    <lineage>
        <taxon>Eukaryota</taxon>
        <taxon>Fungi</taxon>
        <taxon>Dikarya</taxon>
        <taxon>Ascomycota</taxon>
        <taxon>Pezizomycotina</taxon>
        <taxon>Pezizomycetes</taxon>
        <taxon>Pezizales</taxon>
        <taxon>Tuberaceae</taxon>
        <taxon>Tuber</taxon>
    </lineage>
</organism>
<dbReference type="Proteomes" id="UP000246991">
    <property type="component" value="Unassembled WGS sequence"/>
</dbReference>
<gene>
    <name evidence="2" type="ORF">C7212DRAFT_339312</name>
</gene>
<feature type="region of interest" description="Disordered" evidence="1">
    <location>
        <begin position="60"/>
        <end position="86"/>
    </location>
</feature>
<reference evidence="2 3" key="1">
    <citation type="submission" date="2018-03" db="EMBL/GenBank/DDBJ databases">
        <title>Genomes of Pezizomycetes fungi and the evolution of truffles.</title>
        <authorList>
            <person name="Murat C."/>
            <person name="Payen T."/>
            <person name="Noel B."/>
            <person name="Kuo A."/>
            <person name="Martin F.M."/>
        </authorList>
    </citation>
    <scope>NUCLEOTIDE SEQUENCE [LARGE SCALE GENOMIC DNA]</scope>
    <source>
        <strain evidence="2">091103-1</strain>
    </source>
</reference>
<dbReference type="EMBL" id="PYWC01000269">
    <property type="protein sequence ID" value="PWW71585.1"/>
    <property type="molecule type" value="Genomic_DNA"/>
</dbReference>
<sequence length="152" mass="16884">NGDRRVVRKESSRAAMIVEGEKKVRVEHDNLRIGQTRLDLESSSSGPTLLVLERSKAGPTIPVPKRIKVGPTVQEPEKAGPMSLGPERLLKRAQESNQMLRRSLRRRQPVQAIAAEAKNVSELRPGDDPESYADAVSHTAWRSAMKQDPSRC</sequence>
<feature type="non-terminal residue" evidence="2">
    <location>
        <position position="1"/>
    </location>
</feature>